<dbReference type="AlphaFoldDB" id="T1C9U7"/>
<reference evidence="1" key="2">
    <citation type="journal article" date="2014" name="ISME J.">
        <title>Microbial stratification in low pH oxic and suboxic macroscopic growths along an acid mine drainage.</title>
        <authorList>
            <person name="Mendez-Garcia C."/>
            <person name="Mesa V."/>
            <person name="Sprenger R.R."/>
            <person name="Richter M."/>
            <person name="Diez M.S."/>
            <person name="Solano J."/>
            <person name="Bargiela R."/>
            <person name="Golyshina O.V."/>
            <person name="Manteca A."/>
            <person name="Ramos J.L."/>
            <person name="Gallego J.R."/>
            <person name="Llorente I."/>
            <person name="Martins Dos Santos V.A."/>
            <person name="Jensen O.N."/>
            <person name="Pelaez A.I."/>
            <person name="Sanchez J."/>
            <person name="Ferrer M."/>
        </authorList>
    </citation>
    <scope>NUCLEOTIDE SEQUENCE</scope>
</reference>
<dbReference type="EMBL" id="AUZY01004675">
    <property type="protein sequence ID" value="EQD62264.1"/>
    <property type="molecule type" value="Genomic_DNA"/>
</dbReference>
<feature type="non-terminal residue" evidence="1">
    <location>
        <position position="80"/>
    </location>
</feature>
<reference evidence="1" key="1">
    <citation type="submission" date="2013-08" db="EMBL/GenBank/DDBJ databases">
        <authorList>
            <person name="Mendez C."/>
            <person name="Richter M."/>
            <person name="Ferrer M."/>
            <person name="Sanchez J."/>
        </authorList>
    </citation>
    <scope>NUCLEOTIDE SEQUENCE</scope>
</reference>
<name>T1C9U7_9ZZZZ</name>
<proteinExistence type="predicted"/>
<comment type="caution">
    <text evidence="1">The sequence shown here is derived from an EMBL/GenBank/DDBJ whole genome shotgun (WGS) entry which is preliminary data.</text>
</comment>
<protein>
    <submittedName>
        <fullName evidence="1">Uncharacterized protein</fullName>
    </submittedName>
</protein>
<gene>
    <name evidence="1" type="ORF">B1B_07341</name>
</gene>
<evidence type="ECO:0000313" key="1">
    <source>
        <dbReference type="EMBL" id="EQD62264.1"/>
    </source>
</evidence>
<accession>T1C9U7</accession>
<organism evidence="1">
    <name type="scientific">mine drainage metagenome</name>
    <dbReference type="NCBI Taxonomy" id="410659"/>
    <lineage>
        <taxon>unclassified sequences</taxon>
        <taxon>metagenomes</taxon>
        <taxon>ecological metagenomes</taxon>
    </lineage>
</organism>
<sequence length="80" mass="9101">MTISREPQKLLQIPVPRMPAFLFVNPVGAYFDGDRFQMSQSVTSIRTFGYQFENGCGTRRSFSMNPCETRLDVSFIPNSS</sequence>